<comment type="caution">
    <text evidence="1">The sequence shown here is derived from an EMBL/GenBank/DDBJ whole genome shotgun (WGS) entry which is preliminary data.</text>
</comment>
<reference evidence="1" key="1">
    <citation type="submission" date="2023-04" db="EMBL/GenBank/DDBJ databases">
        <title>Draft Genome sequencing of Naganishia species isolated from polar environments using Oxford Nanopore Technology.</title>
        <authorList>
            <person name="Leo P."/>
            <person name="Venkateswaran K."/>
        </authorList>
    </citation>
    <scope>NUCLEOTIDE SEQUENCE</scope>
    <source>
        <strain evidence="1">MNA-CCFEE 5262</strain>
    </source>
</reference>
<proteinExistence type="predicted"/>
<dbReference type="EMBL" id="JASBWS010000001">
    <property type="protein sequence ID" value="KAJ9117963.1"/>
    <property type="molecule type" value="Genomic_DNA"/>
</dbReference>
<name>A0ACC2X2M1_9TREE</name>
<evidence type="ECO:0000313" key="1">
    <source>
        <dbReference type="EMBL" id="KAJ9117963.1"/>
    </source>
</evidence>
<organism evidence="1 2">
    <name type="scientific">Naganishia adeliensis</name>
    <dbReference type="NCBI Taxonomy" id="92952"/>
    <lineage>
        <taxon>Eukaryota</taxon>
        <taxon>Fungi</taxon>
        <taxon>Dikarya</taxon>
        <taxon>Basidiomycota</taxon>
        <taxon>Agaricomycotina</taxon>
        <taxon>Tremellomycetes</taxon>
        <taxon>Filobasidiales</taxon>
        <taxon>Filobasidiaceae</taxon>
        <taxon>Naganishia</taxon>
    </lineage>
</organism>
<gene>
    <name evidence="1" type="ORF">QFC20_000244</name>
</gene>
<evidence type="ECO:0000313" key="2">
    <source>
        <dbReference type="Proteomes" id="UP001230649"/>
    </source>
</evidence>
<keyword evidence="2" id="KW-1185">Reference proteome</keyword>
<dbReference type="Proteomes" id="UP001230649">
    <property type="component" value="Unassembled WGS sequence"/>
</dbReference>
<accession>A0ACC2X2M1</accession>
<sequence length="74" mass="8478">MESALLGLGDIHPKLKAFKQKLLEMHGTIPKLHFVKVDVKSAFDSIKLDKLFDVLKEVFNTVSPTYRRNWVSAH</sequence>
<protein>
    <submittedName>
        <fullName evidence="1">Uncharacterized protein</fullName>
    </submittedName>
</protein>